<name>A0A7G9Y1A0_9EURY</name>
<gene>
    <name evidence="3" type="ORF">BPAOADCO_00023</name>
    <name evidence="2" type="ORF">PIKABMHP_00025</name>
</gene>
<feature type="region of interest" description="Disordered" evidence="1">
    <location>
        <begin position="1"/>
        <end position="22"/>
    </location>
</feature>
<dbReference type="EMBL" id="MT630760">
    <property type="protein sequence ID" value="QNO42759.1"/>
    <property type="molecule type" value="Genomic_DNA"/>
</dbReference>
<reference evidence="2" key="1">
    <citation type="submission" date="2020-06" db="EMBL/GenBank/DDBJ databases">
        <title>Unique genomic features of the anaerobic methanotrophic archaea.</title>
        <authorList>
            <person name="Chadwick G.L."/>
            <person name="Skennerton C.T."/>
            <person name="Laso-Perez R."/>
            <person name="Leu A.O."/>
            <person name="Speth D.R."/>
            <person name="Yu H."/>
            <person name="Morgan-Lang C."/>
            <person name="Hatzenpichler R."/>
            <person name="Goudeau D."/>
            <person name="Malmstrom R."/>
            <person name="Brazelton W.J."/>
            <person name="Woyke T."/>
            <person name="Hallam S.J."/>
            <person name="Tyson G.W."/>
            <person name="Wegener G."/>
            <person name="Boetius A."/>
            <person name="Orphan V."/>
        </authorList>
    </citation>
    <scope>NUCLEOTIDE SEQUENCE</scope>
</reference>
<organism evidence="2">
    <name type="scientific">Candidatus Methanogaster sp. ANME-2c ERB4</name>
    <dbReference type="NCBI Taxonomy" id="2759911"/>
    <lineage>
        <taxon>Archaea</taxon>
        <taxon>Methanobacteriati</taxon>
        <taxon>Methanobacteriota</taxon>
        <taxon>Stenosarchaea group</taxon>
        <taxon>Methanomicrobia</taxon>
        <taxon>Methanosarcinales</taxon>
        <taxon>ANME-2 cluster</taxon>
        <taxon>Candidatus Methanogasteraceae</taxon>
        <taxon>Candidatus Methanogaster</taxon>
    </lineage>
</organism>
<proteinExistence type="predicted"/>
<dbReference type="AlphaFoldDB" id="A0A7G9Y1A0"/>
<feature type="compositionally biased region" description="Polar residues" evidence="1">
    <location>
        <begin position="1"/>
        <end position="16"/>
    </location>
</feature>
<evidence type="ECO:0000313" key="2">
    <source>
        <dbReference type="EMBL" id="QNO41784.1"/>
    </source>
</evidence>
<evidence type="ECO:0000256" key="1">
    <source>
        <dbReference type="SAM" id="MobiDB-lite"/>
    </source>
</evidence>
<dbReference type="EMBL" id="MT630670">
    <property type="protein sequence ID" value="QNO41784.1"/>
    <property type="molecule type" value="Genomic_DNA"/>
</dbReference>
<evidence type="ECO:0000313" key="3">
    <source>
        <dbReference type="EMBL" id="QNO42759.1"/>
    </source>
</evidence>
<accession>A0A7G9Y1A0</accession>
<protein>
    <submittedName>
        <fullName evidence="2">Uncharacterized protein</fullName>
    </submittedName>
</protein>
<sequence length="74" mass="8205">MPQYTSTLDSSSNARQNKGGIGADSSAMYEYRLFMVSDAKPGTHEVTIRYQGDEGTTWSEEDFEIMVGTGYPIQ</sequence>